<feature type="non-terminal residue" evidence="1">
    <location>
        <position position="68"/>
    </location>
</feature>
<evidence type="ECO:0000313" key="1">
    <source>
        <dbReference type="EMBL" id="TMW82949.1"/>
    </source>
</evidence>
<proteinExistence type="predicted"/>
<accession>A0A6N2AMB7</accession>
<comment type="caution">
    <text evidence="1">The sequence shown here is derived from an EMBL/GenBank/DDBJ whole genome shotgun (WGS) entry which is preliminary data.</text>
</comment>
<protein>
    <submittedName>
        <fullName evidence="1">Uncharacterized protein</fullName>
    </submittedName>
</protein>
<reference evidence="1" key="1">
    <citation type="submission" date="2019-05" db="EMBL/GenBank/DDBJ databases">
        <title>The de novo reference genome and transcriptome assemblies of the wild tomato species Solanum chilense.</title>
        <authorList>
            <person name="Stam R."/>
            <person name="Nosenko T."/>
            <person name="Hoerger A.C."/>
            <person name="Stephan W."/>
            <person name="Seidel M.A."/>
            <person name="Kuhn J.M.M."/>
            <person name="Haberer G."/>
            <person name="Tellier A."/>
        </authorList>
    </citation>
    <scope>NUCLEOTIDE SEQUENCE</scope>
    <source>
        <tissue evidence="1">Mature leaves</tissue>
    </source>
</reference>
<name>A0A6N2AMB7_SOLCI</name>
<sequence length="68" mass="7734">MSSTEDTVSTIGNRRSSRCYNYNDAFHITTTAGVSSSFRSPRCFHRHLHPNYTIASLIPFCQHLNLTN</sequence>
<organism evidence="1">
    <name type="scientific">Solanum chilense</name>
    <name type="common">Tomato</name>
    <name type="synonym">Lycopersicon chilense</name>
    <dbReference type="NCBI Taxonomy" id="4083"/>
    <lineage>
        <taxon>Eukaryota</taxon>
        <taxon>Viridiplantae</taxon>
        <taxon>Streptophyta</taxon>
        <taxon>Embryophyta</taxon>
        <taxon>Tracheophyta</taxon>
        <taxon>Spermatophyta</taxon>
        <taxon>Magnoliopsida</taxon>
        <taxon>eudicotyledons</taxon>
        <taxon>Gunneridae</taxon>
        <taxon>Pentapetalae</taxon>
        <taxon>asterids</taxon>
        <taxon>lamiids</taxon>
        <taxon>Solanales</taxon>
        <taxon>Solanaceae</taxon>
        <taxon>Solanoideae</taxon>
        <taxon>Solaneae</taxon>
        <taxon>Solanum</taxon>
        <taxon>Solanum subgen. Lycopersicon</taxon>
    </lineage>
</organism>
<dbReference type="EMBL" id="RXGB01015067">
    <property type="protein sequence ID" value="TMW82949.1"/>
    <property type="molecule type" value="Genomic_DNA"/>
</dbReference>
<gene>
    <name evidence="1" type="ORF">EJD97_003696</name>
</gene>
<dbReference type="AlphaFoldDB" id="A0A6N2AMB7"/>